<sequence length="65" mass="7295">MTQDLAAVIAWPRLRSPRLLPDAFVPTRFSTAADKAKFGNDLLAFISEGFPKSRFWSALEKLVQT</sequence>
<proteinExistence type="predicted"/>
<reference evidence="1 3" key="2">
    <citation type="submission" date="2020-08" db="EMBL/GenBank/DDBJ databases">
        <title>Genomic Encyclopedia of Type Strains, Phase III (KMG-III): the genomes of soil and plant-associated and newly described type strains.</title>
        <authorList>
            <person name="Whitman W."/>
        </authorList>
    </citation>
    <scope>NUCLEOTIDE SEQUENCE [LARGE SCALE GENOMIC DNA]</scope>
    <source>
        <strain evidence="1 3">CECT 8088</strain>
    </source>
</reference>
<accession>A0A839V7X3</accession>
<reference evidence="2 4" key="1">
    <citation type="submission" date="2020-06" db="EMBL/GenBank/DDBJ databases">
        <title>Description of novel acetic acid bacteria.</title>
        <authorList>
            <person name="Sombolestani A."/>
        </authorList>
    </citation>
    <scope>NUCLEOTIDE SEQUENCE [LARGE SCALE GENOMIC DNA]</scope>
    <source>
        <strain evidence="2 4">LMG 26838</strain>
    </source>
</reference>
<dbReference type="AlphaFoldDB" id="A0A839V7X3"/>
<evidence type="ECO:0000313" key="2">
    <source>
        <dbReference type="EMBL" id="NVN29017.1"/>
    </source>
</evidence>
<dbReference type="RefSeq" id="WP_176621749.1">
    <property type="nucleotide sequence ID" value="NZ_JABXXQ010000009.1"/>
</dbReference>
<gene>
    <name evidence="1" type="ORF">FHR90_003357</name>
    <name evidence="2" type="ORF">HUK83_01465</name>
</gene>
<dbReference type="Proteomes" id="UP000565205">
    <property type="component" value="Unassembled WGS sequence"/>
</dbReference>
<evidence type="ECO:0000313" key="1">
    <source>
        <dbReference type="EMBL" id="MBB3175501.1"/>
    </source>
</evidence>
<protein>
    <submittedName>
        <fullName evidence="1">Uncharacterized protein</fullName>
    </submittedName>
</protein>
<dbReference type="EMBL" id="JACHXV010000037">
    <property type="protein sequence ID" value="MBB3175501.1"/>
    <property type="molecule type" value="Genomic_DNA"/>
</dbReference>
<dbReference type="Proteomes" id="UP000557688">
    <property type="component" value="Unassembled WGS sequence"/>
</dbReference>
<evidence type="ECO:0000313" key="3">
    <source>
        <dbReference type="Proteomes" id="UP000557688"/>
    </source>
</evidence>
<evidence type="ECO:0000313" key="4">
    <source>
        <dbReference type="Proteomes" id="UP000565205"/>
    </source>
</evidence>
<dbReference type="EMBL" id="JABXXQ010000009">
    <property type="protein sequence ID" value="NVN29017.1"/>
    <property type="molecule type" value="Genomic_DNA"/>
</dbReference>
<name>A0A839V7X3_9PROT</name>
<comment type="caution">
    <text evidence="1">The sequence shown here is derived from an EMBL/GenBank/DDBJ whole genome shotgun (WGS) entry which is preliminary data.</text>
</comment>
<organism evidence="1 3">
    <name type="scientific">Endobacter medicaginis</name>
    <dbReference type="NCBI Taxonomy" id="1181271"/>
    <lineage>
        <taxon>Bacteria</taxon>
        <taxon>Pseudomonadati</taxon>
        <taxon>Pseudomonadota</taxon>
        <taxon>Alphaproteobacteria</taxon>
        <taxon>Acetobacterales</taxon>
        <taxon>Acetobacteraceae</taxon>
        <taxon>Endobacter</taxon>
    </lineage>
</organism>
<keyword evidence="3" id="KW-1185">Reference proteome</keyword>